<protein>
    <recommendedName>
        <fullName evidence="9">Major facilitator superfamily (MFS) profile domain-containing protein</fullName>
    </recommendedName>
</protein>
<accession>A0ABR3PX70</accession>
<dbReference type="Pfam" id="PF07690">
    <property type="entry name" value="MFS_1"/>
    <property type="match status" value="1"/>
</dbReference>
<dbReference type="InterPro" id="IPR036259">
    <property type="entry name" value="MFS_trans_sf"/>
</dbReference>
<evidence type="ECO:0000256" key="1">
    <source>
        <dbReference type="ARBA" id="ARBA00004141"/>
    </source>
</evidence>
<name>A0ABR3PX70_9TREE</name>
<feature type="transmembrane region" description="Helical" evidence="6">
    <location>
        <begin position="900"/>
        <end position="923"/>
    </location>
</feature>
<sequence>MPATLGPPPTGESVDEFAQVLDTGLRAALHAASNPPSRSATPAGRSSSVVGSNRRHATPRGAAGRSVSTVRRHLEVELVQLHPQQGLYVPSGDPLSLLGVEDGLAERAQIDRYITPPVSPIVSVRSTPVPSRAGSRAGSPATVFRSGSTRRASSPAFVPPSPRVHFIAPRPSPLAQVGEDEESDEDDGKVTVEYINGAGPDDLASIASLPDGVDFDNLSAGSFARRKAWRRPGARWILFFGIGATLNLGITSSSRAELYLDFACLAHPPQTTSDGVAGLVGAHGVAGLPGVYGAALGDWAGQAVSNASAVHAWHATTPVEPTPTHPGDRILSPGEKWFIDAQKDIYRWKNRKEKSAEPSPAPDPQPNEPSGGGADDSDDLPNAPPDPNLPPDLPPPFPHIDPAACKRDPGVQRAGAHLVMLLTVSTGLLSALTTGLWASVSDRIGRRKVQSVVQFGMFLNDVSLFTIASFPHLITHSYYLLLLGPIIDGILGGYSTATATMHAYISDVTPDGSRASEFGWLATSLTAGSTIGPVLGSTLISTTGNILSPFHFSIVCQFILTILIRFLLPESLSREARGHLRRRAVAGHKAASEREAAERAWEDADDLDSSDDGSAWSRVSSVRGRTKRRLQGNLRRFAKRLFAPLAALGVFLPQKVDGKLAASRQAWSMTYIGVLIFLNSITMGIVPFKLQYALFAFQWGPSIVGPYLSFISLCRVITLVVLLPIALRYARWHIAERERRRTAAAAAPSERTPLLANMIPGTAAFDDEIDIEEAIFTTYVRRPDTPPPPPPPPAPPAQSTTRSPEIDYWLLRAGMLAELVGYSTLSTDVPPLQSRFVSATAFITLGSAGIASANSLALNFLPNKAETGRLFGAIAVVHAVSGALISPIIFSKVFGATLRFYAPAVFALTAVALVLGQIVAAFIPSKPEKAPVDAEQT</sequence>
<keyword evidence="4 6" id="KW-0472">Membrane</keyword>
<gene>
    <name evidence="7" type="ORF">Q8F55_006398</name>
</gene>
<evidence type="ECO:0000256" key="4">
    <source>
        <dbReference type="ARBA" id="ARBA00023136"/>
    </source>
</evidence>
<feature type="transmembrane region" description="Helical" evidence="6">
    <location>
        <begin position="518"/>
        <end position="540"/>
    </location>
</feature>
<keyword evidence="3 6" id="KW-1133">Transmembrane helix</keyword>
<evidence type="ECO:0008006" key="9">
    <source>
        <dbReference type="Google" id="ProtNLM"/>
    </source>
</evidence>
<feature type="transmembrane region" description="Helical" evidence="6">
    <location>
        <begin position="708"/>
        <end position="730"/>
    </location>
</feature>
<keyword evidence="2 6" id="KW-0812">Transmembrane</keyword>
<dbReference type="GeneID" id="95987441"/>
<evidence type="ECO:0000256" key="5">
    <source>
        <dbReference type="SAM" id="MobiDB-lite"/>
    </source>
</evidence>
<dbReference type="Gene3D" id="1.20.1250.20">
    <property type="entry name" value="MFS general substrate transporter like domains"/>
    <property type="match status" value="1"/>
</dbReference>
<feature type="compositionally biased region" description="Pro residues" evidence="5">
    <location>
        <begin position="785"/>
        <end position="796"/>
    </location>
</feature>
<dbReference type="RefSeq" id="XP_069206929.1">
    <property type="nucleotide sequence ID" value="XM_069354858.1"/>
</dbReference>
<dbReference type="PANTHER" id="PTHR23507">
    <property type="entry name" value="ZGC:174356"/>
    <property type="match status" value="1"/>
</dbReference>
<feature type="transmembrane region" description="Helical" evidence="6">
    <location>
        <begin position="870"/>
        <end position="894"/>
    </location>
</feature>
<feature type="transmembrane region" description="Helical" evidence="6">
    <location>
        <begin position="808"/>
        <end position="825"/>
    </location>
</feature>
<feature type="region of interest" description="Disordered" evidence="5">
    <location>
        <begin position="350"/>
        <end position="408"/>
    </location>
</feature>
<feature type="transmembrane region" description="Helical" evidence="6">
    <location>
        <begin position="478"/>
        <end position="497"/>
    </location>
</feature>
<dbReference type="Proteomes" id="UP001565368">
    <property type="component" value="Unassembled WGS sequence"/>
</dbReference>
<feature type="transmembrane region" description="Helical" evidence="6">
    <location>
        <begin position="669"/>
        <end position="688"/>
    </location>
</feature>
<feature type="region of interest" description="Disordered" evidence="5">
    <location>
        <begin position="126"/>
        <end position="162"/>
    </location>
</feature>
<feature type="region of interest" description="Disordered" evidence="5">
    <location>
        <begin position="780"/>
        <end position="801"/>
    </location>
</feature>
<feature type="region of interest" description="Disordered" evidence="5">
    <location>
        <begin position="30"/>
        <end position="67"/>
    </location>
</feature>
<comment type="subcellular location">
    <subcellularLocation>
        <location evidence="1">Membrane</location>
        <topology evidence="1">Multi-pass membrane protein</topology>
    </subcellularLocation>
</comment>
<keyword evidence="8" id="KW-1185">Reference proteome</keyword>
<evidence type="ECO:0000256" key="6">
    <source>
        <dbReference type="SAM" id="Phobius"/>
    </source>
</evidence>
<organism evidence="7 8">
    <name type="scientific">Vanrija albida</name>
    <dbReference type="NCBI Taxonomy" id="181172"/>
    <lineage>
        <taxon>Eukaryota</taxon>
        <taxon>Fungi</taxon>
        <taxon>Dikarya</taxon>
        <taxon>Basidiomycota</taxon>
        <taxon>Agaricomycotina</taxon>
        <taxon>Tremellomycetes</taxon>
        <taxon>Trichosporonales</taxon>
        <taxon>Trichosporonaceae</taxon>
        <taxon>Vanrija</taxon>
    </lineage>
</organism>
<evidence type="ECO:0000256" key="2">
    <source>
        <dbReference type="ARBA" id="ARBA00022692"/>
    </source>
</evidence>
<evidence type="ECO:0000256" key="3">
    <source>
        <dbReference type="ARBA" id="ARBA00022989"/>
    </source>
</evidence>
<dbReference type="InterPro" id="IPR011701">
    <property type="entry name" value="MFS"/>
</dbReference>
<feature type="transmembrane region" description="Helical" evidence="6">
    <location>
        <begin position="546"/>
        <end position="568"/>
    </location>
</feature>
<feature type="compositionally biased region" description="Pro residues" evidence="5">
    <location>
        <begin position="382"/>
        <end position="399"/>
    </location>
</feature>
<evidence type="ECO:0000313" key="8">
    <source>
        <dbReference type="Proteomes" id="UP001565368"/>
    </source>
</evidence>
<evidence type="ECO:0000313" key="7">
    <source>
        <dbReference type="EMBL" id="KAL1406985.1"/>
    </source>
</evidence>
<feature type="transmembrane region" description="Helical" evidence="6">
    <location>
        <begin position="415"/>
        <end position="440"/>
    </location>
</feature>
<feature type="transmembrane region" description="Helical" evidence="6">
    <location>
        <begin position="452"/>
        <end position="472"/>
    </location>
</feature>
<dbReference type="SUPFAM" id="SSF103473">
    <property type="entry name" value="MFS general substrate transporter"/>
    <property type="match status" value="1"/>
</dbReference>
<reference evidence="7 8" key="1">
    <citation type="submission" date="2023-08" db="EMBL/GenBank/DDBJ databases">
        <title>Annotated Genome Sequence of Vanrija albida AlHP1.</title>
        <authorList>
            <person name="Herzog R."/>
        </authorList>
    </citation>
    <scope>NUCLEOTIDE SEQUENCE [LARGE SCALE GENOMIC DNA]</scope>
    <source>
        <strain evidence="7 8">AlHP1</strain>
    </source>
</reference>
<comment type="caution">
    <text evidence="7">The sequence shown here is derived from an EMBL/GenBank/DDBJ whole genome shotgun (WGS) entry which is preliminary data.</text>
</comment>
<proteinExistence type="predicted"/>
<dbReference type="EMBL" id="JBBXJM010000005">
    <property type="protein sequence ID" value="KAL1406985.1"/>
    <property type="molecule type" value="Genomic_DNA"/>
</dbReference>
<feature type="transmembrane region" description="Helical" evidence="6">
    <location>
        <begin position="837"/>
        <end position="858"/>
    </location>
</feature>
<dbReference type="PANTHER" id="PTHR23507:SF1">
    <property type="entry name" value="FI18259P1-RELATED"/>
    <property type="match status" value="1"/>
</dbReference>